<dbReference type="InterPro" id="IPR012341">
    <property type="entry name" value="6hp_glycosidase-like_sf"/>
</dbReference>
<dbReference type="Gene3D" id="2.60.40.10">
    <property type="entry name" value="Immunoglobulins"/>
    <property type="match status" value="1"/>
</dbReference>
<dbReference type="EMBL" id="CP001712">
    <property type="protein sequence ID" value="EAR14598.1"/>
    <property type="molecule type" value="Genomic_DNA"/>
</dbReference>
<evidence type="ECO:0000256" key="3">
    <source>
        <dbReference type="ARBA" id="ARBA00022801"/>
    </source>
</evidence>
<evidence type="ECO:0000259" key="5">
    <source>
        <dbReference type="Pfam" id="PF05592"/>
    </source>
</evidence>
<dbReference type="KEGG" id="rbi:RB2501_00941"/>
<dbReference type="PIRSF" id="PIRSF010631">
    <property type="entry name" value="A-rhamnsds"/>
    <property type="match status" value="1"/>
</dbReference>
<dbReference type="AlphaFoldDB" id="A4CNY1"/>
<dbReference type="PANTHER" id="PTHR33307">
    <property type="entry name" value="ALPHA-RHAMNOSIDASE (EUROFUNG)"/>
    <property type="match status" value="1"/>
</dbReference>
<keyword evidence="10" id="KW-1185">Reference proteome</keyword>
<dbReference type="InterPro" id="IPR013783">
    <property type="entry name" value="Ig-like_fold"/>
</dbReference>
<dbReference type="Gene3D" id="1.50.10.10">
    <property type="match status" value="1"/>
</dbReference>
<gene>
    <name evidence="9" type="ordered locus">RB2501_00941</name>
</gene>
<dbReference type="GO" id="GO:0030596">
    <property type="term" value="F:alpha-L-rhamnosidase activity"/>
    <property type="evidence" value="ECO:0007669"/>
    <property type="project" value="UniProtKB-EC"/>
</dbReference>
<dbReference type="PANTHER" id="PTHR33307:SF6">
    <property type="entry name" value="ALPHA-RHAMNOSIDASE (EUROFUNG)-RELATED"/>
    <property type="match status" value="1"/>
</dbReference>
<protein>
    <recommendedName>
        <fullName evidence="2">alpha-L-rhamnosidase</fullName>
        <ecNumber evidence="2">3.2.1.40</ecNumber>
    </recommendedName>
</protein>
<feature type="signal peptide" evidence="4">
    <location>
        <begin position="1"/>
        <end position="26"/>
    </location>
</feature>
<dbReference type="Proteomes" id="UP000009049">
    <property type="component" value="Chromosome"/>
</dbReference>
<dbReference type="SUPFAM" id="SSF48208">
    <property type="entry name" value="Six-hairpin glycosidases"/>
    <property type="match status" value="1"/>
</dbReference>
<dbReference type="Pfam" id="PF17390">
    <property type="entry name" value="Bac_rhamnosid_C"/>
    <property type="match status" value="1"/>
</dbReference>
<dbReference type="STRING" id="313596.RB2501_00941"/>
<evidence type="ECO:0000259" key="8">
    <source>
        <dbReference type="Pfam" id="PF17390"/>
    </source>
</evidence>
<dbReference type="InterPro" id="IPR035398">
    <property type="entry name" value="Bac_rhamnosid_C"/>
</dbReference>
<feature type="domain" description="Alpha-L-rhamnosidase concanavalin-like" evidence="5">
    <location>
        <begin position="606"/>
        <end position="713"/>
    </location>
</feature>
<keyword evidence="3" id="KW-0378">Hydrolase</keyword>
<accession>A4CNY1</accession>
<dbReference type="InterPro" id="IPR008928">
    <property type="entry name" value="6-hairpin_glycosidase_sf"/>
</dbReference>
<comment type="catalytic activity">
    <reaction evidence="1">
        <text>Hydrolysis of terminal non-reducing alpha-L-rhamnose residues in alpha-L-rhamnosides.</text>
        <dbReference type="EC" id="3.2.1.40"/>
    </reaction>
</comment>
<organism evidence="9 10">
    <name type="scientific">Robiginitalea biformata (strain ATCC BAA-864 / DSM 15991 / KCTC 12146 / HTCC2501)</name>
    <dbReference type="NCBI Taxonomy" id="313596"/>
    <lineage>
        <taxon>Bacteria</taxon>
        <taxon>Pseudomonadati</taxon>
        <taxon>Bacteroidota</taxon>
        <taxon>Flavobacteriia</taxon>
        <taxon>Flavobacteriales</taxon>
        <taxon>Flavobacteriaceae</taxon>
        <taxon>Robiginitalea</taxon>
    </lineage>
</organism>
<dbReference type="GO" id="GO:0005975">
    <property type="term" value="P:carbohydrate metabolic process"/>
    <property type="evidence" value="ECO:0007669"/>
    <property type="project" value="InterPro"/>
</dbReference>
<dbReference type="CAZy" id="GH78">
    <property type="family name" value="Glycoside Hydrolase Family 78"/>
</dbReference>
<dbReference type="InterPro" id="IPR035396">
    <property type="entry name" value="Bac_rhamnosid6H"/>
</dbReference>
<dbReference type="Pfam" id="PF08531">
    <property type="entry name" value="Bac_rhamnosid_N"/>
    <property type="match status" value="1"/>
</dbReference>
<name>A4CNY1_ROBBH</name>
<dbReference type="InterPro" id="IPR013737">
    <property type="entry name" value="Bac_rhamnosid_N"/>
</dbReference>
<dbReference type="Pfam" id="PF05592">
    <property type="entry name" value="Bac_rhamnosid"/>
    <property type="match status" value="1"/>
</dbReference>
<dbReference type="Pfam" id="PF17389">
    <property type="entry name" value="Bac_rhamnosid6H"/>
    <property type="match status" value="1"/>
</dbReference>
<feature type="domain" description="Alpha-L-rhamnosidase six-hairpin glycosidase" evidence="7">
    <location>
        <begin position="721"/>
        <end position="1089"/>
    </location>
</feature>
<evidence type="ECO:0000256" key="4">
    <source>
        <dbReference type="SAM" id="SignalP"/>
    </source>
</evidence>
<dbReference type="InterPro" id="IPR008902">
    <property type="entry name" value="Rhamnosid_concanavalin"/>
</dbReference>
<dbReference type="eggNOG" id="COG3408">
    <property type="taxonomic scope" value="Bacteria"/>
</dbReference>
<feature type="domain" description="Bacterial alpha-L-rhamnosidase N-terminal" evidence="6">
    <location>
        <begin position="411"/>
        <end position="571"/>
    </location>
</feature>
<sequence>MHRTFNSHFLALVALLFLAFSLPAQVSVDSLKTEYLDRPLGLDEAKPRFSWQLQADGADRGIFQQAYRIRVIDPAGTQVWDSGRREDGHSLNIVYAGQPLQPKTRYTWNVTVWDRDNREHTSHSWFETGIMDPDPESPGWRGASWIGGGPEDLQLYAHYLSVFQLEYGLQLDAASESTRAAFLLGANDPRLMDEDLNLQGVASGPDGHYISFELDTRGLLQGDGPAQLHVFRVGYDTGDSPDTPFKTLDIPEGLVNRQNMYDPHRIYLKCNFGIFQVFIDGEDDAHDISKSEGGGSRFGPQGFNVNPVGSGNNYISFPMLADIGFHMRPGQQAVFTGISVKNFRAPANELFGESPDGDSYTGIFSDQLNDNFRTGPQGWVARGDSDGLLVTANPSHDAVPMLRSSFTLEDKPVARARIYATARGIYELYLNGERVGDYYFTPGLTQYNKHHQYQVYDVTDRIRPASENVLGGWLSEGWWGGNITYSGENWNFFGDRPSLRALLEVTYEDGSQAVVATSPDTWELYTEGPVRYGSYFQGEVYDARREAEIAGWAAPGFDARGWKPAREVSLEGTTFPGLDYSNLQLIAQIGLPPAVVKTLVAQTREEVRPGVYVYDMGQNMVGFPEIRIRNGQAGDTVILRYAEVRYPELPEYEGNEGMVMMENIRAALTQDMYILKGGDEVIRPRFTFHGYRFVELTGPVRAPASQDVKGLVVSSIRHLDSSYETSDELINRFWENITWSLRANFLSIPTDTPARNERMGWSGDINVFSQAATYLAGVAPFLSRHLLAMRGIQREDGRFTDVAPVGGGFGGTLWGSAGMILPWEVYQQYGDTRILEDHYEAMAEYLEFLESRIDPETGRLEEGPLGDWLSPEGSKNDNTLLWAAYHAYDLKIMAEIAKILGREQDAARYRQRYEERKAYFNENYVDPETFQTVHSGYEGRMFGPPPAGYQAPKPGDPVDTQASYAIPLNFGIFNETYAKPAAERLARTVRRENTDDTGAARPSYSLMTGFIGTASINHALSGSGYDAEAYRLLRQRDYPSWLYPVVNGATTIWERLNSYTVEDGFGGNNSMNSFNHYSFGAVASWMYNHSLGIRRDPGHPGFKEFILAPTPDPDNELQFARGYYDSPYGRIASSWTQQPGAVDYEFTVPANTTATLILQAESPKQVTESGRRLKRSEGIIDISDTGNQVRMRLASGTYRFRVED</sequence>
<proteinExistence type="predicted"/>
<dbReference type="EC" id="3.2.1.40" evidence="2"/>
<evidence type="ECO:0000313" key="9">
    <source>
        <dbReference type="EMBL" id="EAR14598.1"/>
    </source>
</evidence>
<dbReference type="Pfam" id="PF25788">
    <property type="entry name" value="Ig_Rha78A_N"/>
    <property type="match status" value="1"/>
</dbReference>
<dbReference type="Gene3D" id="2.60.120.260">
    <property type="entry name" value="Galactose-binding domain-like"/>
    <property type="match status" value="2"/>
</dbReference>
<dbReference type="Gene3D" id="2.60.420.10">
    <property type="entry name" value="Maltose phosphorylase, domain 3"/>
    <property type="match status" value="1"/>
</dbReference>
<dbReference type="HOGENOM" id="CLU_002926_3_0_10"/>
<dbReference type="RefSeq" id="WP_015755386.1">
    <property type="nucleotide sequence ID" value="NC_013222.1"/>
</dbReference>
<evidence type="ECO:0000256" key="1">
    <source>
        <dbReference type="ARBA" id="ARBA00001445"/>
    </source>
</evidence>
<evidence type="ECO:0000259" key="6">
    <source>
        <dbReference type="Pfam" id="PF08531"/>
    </source>
</evidence>
<evidence type="ECO:0000256" key="2">
    <source>
        <dbReference type="ARBA" id="ARBA00012652"/>
    </source>
</evidence>
<dbReference type="eggNOG" id="COG3250">
    <property type="taxonomic scope" value="Bacteria"/>
</dbReference>
<feature type="chain" id="PRO_5002667612" description="alpha-L-rhamnosidase" evidence="4">
    <location>
        <begin position="27"/>
        <end position="1204"/>
    </location>
</feature>
<keyword evidence="4" id="KW-0732">Signal</keyword>
<evidence type="ECO:0000259" key="7">
    <source>
        <dbReference type="Pfam" id="PF17389"/>
    </source>
</evidence>
<evidence type="ECO:0000313" key="10">
    <source>
        <dbReference type="Proteomes" id="UP000009049"/>
    </source>
</evidence>
<reference evidence="9 10" key="1">
    <citation type="journal article" date="2009" name="J. Bacteriol.">
        <title>Complete genome sequence of Robiginitalea biformata HTCC2501.</title>
        <authorList>
            <person name="Oh H.M."/>
            <person name="Giovannoni S.J."/>
            <person name="Lee K."/>
            <person name="Ferriera S."/>
            <person name="Johnson J."/>
            <person name="Cho J.C."/>
        </authorList>
    </citation>
    <scope>NUCLEOTIDE SEQUENCE [LARGE SCALE GENOMIC DNA]</scope>
    <source>
        <strain evidence="10">ATCC BAA-864 / HTCC2501 / KCTC 12146</strain>
    </source>
</reference>
<feature type="domain" description="Alpha-L-rhamnosidase C-terminal" evidence="8">
    <location>
        <begin position="1092"/>
        <end position="1169"/>
    </location>
</feature>
<dbReference type="InterPro" id="IPR016007">
    <property type="entry name" value="Alpha_rhamnosid"/>
</dbReference>
<dbReference type="OrthoDB" id="9815108at2"/>